<keyword evidence="4" id="KW-1185">Reference proteome</keyword>
<accession>A0A397WAB5</accession>
<evidence type="ECO:0000313" key="4">
    <source>
        <dbReference type="Proteomes" id="UP000266673"/>
    </source>
</evidence>
<dbReference type="STRING" id="44941.A0A397WAB5"/>
<evidence type="ECO:0000256" key="2">
    <source>
        <dbReference type="ARBA" id="ARBA00022840"/>
    </source>
</evidence>
<reference evidence="3 4" key="1">
    <citation type="submission" date="2018-06" db="EMBL/GenBank/DDBJ databases">
        <title>Comparative genomics reveals the genomic features of Rhizophagus irregularis, R. cerebriforme, R. diaphanum and Gigaspora rosea, and their symbiotic lifestyle signature.</title>
        <authorList>
            <person name="Morin E."/>
            <person name="San Clemente H."/>
            <person name="Chen E.C.H."/>
            <person name="De La Providencia I."/>
            <person name="Hainaut M."/>
            <person name="Kuo A."/>
            <person name="Kohler A."/>
            <person name="Murat C."/>
            <person name="Tang N."/>
            <person name="Roy S."/>
            <person name="Loubradou J."/>
            <person name="Henrissat B."/>
            <person name="Grigoriev I.V."/>
            <person name="Corradi N."/>
            <person name="Roux C."/>
            <person name="Martin F.M."/>
        </authorList>
    </citation>
    <scope>NUCLEOTIDE SEQUENCE [LARGE SCALE GENOMIC DNA]</scope>
    <source>
        <strain evidence="3 4">DAOM 194757</strain>
    </source>
</reference>
<dbReference type="GO" id="GO:0140662">
    <property type="term" value="F:ATP-dependent protein folding chaperone"/>
    <property type="evidence" value="ECO:0007669"/>
    <property type="project" value="InterPro"/>
</dbReference>
<protein>
    <submittedName>
        <fullName evidence="3">Uncharacterized protein</fullName>
    </submittedName>
</protein>
<gene>
    <name evidence="3" type="ORF">C2G38_2300835</name>
</gene>
<dbReference type="GO" id="GO:0005634">
    <property type="term" value="C:nucleus"/>
    <property type="evidence" value="ECO:0007669"/>
    <property type="project" value="TreeGrafter"/>
</dbReference>
<dbReference type="AlphaFoldDB" id="A0A397WAB5"/>
<organism evidence="3 4">
    <name type="scientific">Gigaspora rosea</name>
    <dbReference type="NCBI Taxonomy" id="44941"/>
    <lineage>
        <taxon>Eukaryota</taxon>
        <taxon>Fungi</taxon>
        <taxon>Fungi incertae sedis</taxon>
        <taxon>Mucoromycota</taxon>
        <taxon>Glomeromycotina</taxon>
        <taxon>Glomeromycetes</taxon>
        <taxon>Diversisporales</taxon>
        <taxon>Gigasporaceae</taxon>
        <taxon>Gigaspora</taxon>
    </lineage>
</organism>
<dbReference type="InterPro" id="IPR013126">
    <property type="entry name" value="Hsp_70_fam"/>
</dbReference>
<name>A0A397WAB5_9GLOM</name>
<dbReference type="InterPro" id="IPR029048">
    <property type="entry name" value="HSP70_C_sf"/>
</dbReference>
<keyword evidence="2" id="KW-0067">ATP-binding</keyword>
<evidence type="ECO:0000313" key="3">
    <source>
        <dbReference type="EMBL" id="RIB29483.1"/>
    </source>
</evidence>
<dbReference type="SUPFAM" id="SSF100934">
    <property type="entry name" value="Heat shock protein 70kD (HSP70), C-terminal subdomain"/>
    <property type="match status" value="1"/>
</dbReference>
<dbReference type="Gene3D" id="1.20.1270.10">
    <property type="match status" value="1"/>
</dbReference>
<proteinExistence type="predicted"/>
<dbReference type="GO" id="GO:0005829">
    <property type="term" value="C:cytosol"/>
    <property type="evidence" value="ECO:0007669"/>
    <property type="project" value="TreeGrafter"/>
</dbReference>
<dbReference type="PANTHER" id="PTHR45639">
    <property type="entry name" value="HSC70CB, ISOFORM G-RELATED"/>
    <property type="match status" value="1"/>
</dbReference>
<dbReference type="PANTHER" id="PTHR45639:SF4">
    <property type="entry name" value="HSC70CB, ISOFORM G"/>
    <property type="match status" value="1"/>
</dbReference>
<evidence type="ECO:0000256" key="1">
    <source>
        <dbReference type="ARBA" id="ARBA00022741"/>
    </source>
</evidence>
<feature type="non-terminal residue" evidence="3">
    <location>
        <position position="1"/>
    </location>
</feature>
<dbReference type="FunFam" id="1.20.1270.10:FF:000002">
    <property type="entry name" value="Heat shock 70 kDa protein 4"/>
    <property type="match status" value="1"/>
</dbReference>
<keyword evidence="1" id="KW-0547">Nucleotide-binding</keyword>
<comment type="caution">
    <text evidence="3">The sequence shown here is derived from an EMBL/GenBank/DDBJ whole genome shotgun (WGS) entry which is preliminary data.</text>
</comment>
<dbReference type="OrthoDB" id="434160at2759"/>
<dbReference type="EMBL" id="QKWP01000037">
    <property type="protein sequence ID" value="RIB29483.1"/>
    <property type="molecule type" value="Genomic_DNA"/>
</dbReference>
<dbReference type="Proteomes" id="UP000266673">
    <property type="component" value="Unassembled WGS sequence"/>
</dbReference>
<dbReference type="GO" id="GO:0005524">
    <property type="term" value="F:ATP binding"/>
    <property type="evidence" value="ECO:0007669"/>
    <property type="project" value="UniProtKB-KW"/>
</dbReference>
<sequence>TQKNALEEYVYDTRSKVEAIYSDYVNPNDKEIFLQLLNSTKNWFYDEGEDASKLVYVEKFDQLKTYGGPITERYREAEEQPKAVQLL</sequence>